<protein>
    <recommendedName>
        <fullName evidence="3">snRNA-activating protein complex subunit 3</fullName>
    </recommendedName>
    <alternativeName>
        <fullName evidence="10">Small nuclear RNA-activating complex polypeptide 3</fullName>
    </alternativeName>
</protein>
<dbReference type="AlphaFoldDB" id="A0A9Q1DIM6"/>
<comment type="similarity">
    <text evidence="2">Belongs to the SNAPC3/SRD2 family.</text>
</comment>
<dbReference type="PANTHER" id="PTHR13421">
    <property type="entry name" value="SNRNA-ACTIVATING PROTEIN COMPLEX SUBUNIT 3"/>
    <property type="match status" value="1"/>
</dbReference>
<keyword evidence="5" id="KW-0238">DNA-binding</keyword>
<dbReference type="GO" id="GO:0001046">
    <property type="term" value="F:core promoter sequence-specific DNA binding"/>
    <property type="evidence" value="ECO:0007669"/>
    <property type="project" value="TreeGrafter"/>
</dbReference>
<evidence type="ECO:0000256" key="8">
    <source>
        <dbReference type="ARBA" id="ARBA00025193"/>
    </source>
</evidence>
<dbReference type="InterPro" id="IPR022042">
    <property type="entry name" value="snRNA-activating_su3"/>
</dbReference>
<keyword evidence="7" id="KW-0539">Nucleus</keyword>
<dbReference type="GO" id="GO:0005634">
    <property type="term" value="C:nucleus"/>
    <property type="evidence" value="ECO:0007669"/>
    <property type="project" value="UniProtKB-SubCell"/>
</dbReference>
<dbReference type="Proteomes" id="UP001152803">
    <property type="component" value="Unassembled WGS sequence"/>
</dbReference>
<dbReference type="GO" id="GO:0019185">
    <property type="term" value="C:snRNA-activating protein complex"/>
    <property type="evidence" value="ECO:0007669"/>
    <property type="project" value="TreeGrafter"/>
</dbReference>
<comment type="caution">
    <text evidence="11">The sequence shown here is derived from an EMBL/GenBank/DDBJ whole genome shotgun (WGS) entry which is preliminary data.</text>
</comment>
<dbReference type="GO" id="GO:0000978">
    <property type="term" value="F:RNA polymerase II cis-regulatory region sequence-specific DNA binding"/>
    <property type="evidence" value="ECO:0007669"/>
    <property type="project" value="TreeGrafter"/>
</dbReference>
<comment type="function">
    <text evidence="8">Part of the SNAPc complex required for the transcription of both RNA polymerase II and III small-nuclear RNA genes. Binds to the proximal sequence element (PSE), a non-TATA-box basal promoter element common to these 2 types of genes. Recruits TBP and BRF2 to the U6 snRNA TATA box.</text>
</comment>
<organism evidence="11 12">
    <name type="scientific">Conger conger</name>
    <name type="common">Conger eel</name>
    <name type="synonym">Muraena conger</name>
    <dbReference type="NCBI Taxonomy" id="82655"/>
    <lineage>
        <taxon>Eukaryota</taxon>
        <taxon>Metazoa</taxon>
        <taxon>Chordata</taxon>
        <taxon>Craniata</taxon>
        <taxon>Vertebrata</taxon>
        <taxon>Euteleostomi</taxon>
        <taxon>Actinopterygii</taxon>
        <taxon>Neopterygii</taxon>
        <taxon>Teleostei</taxon>
        <taxon>Anguilliformes</taxon>
        <taxon>Congridae</taxon>
        <taxon>Conger</taxon>
    </lineage>
</organism>
<evidence type="ECO:0000256" key="4">
    <source>
        <dbReference type="ARBA" id="ARBA00023015"/>
    </source>
</evidence>
<keyword evidence="12" id="KW-1185">Reference proteome</keyword>
<evidence type="ECO:0000256" key="7">
    <source>
        <dbReference type="ARBA" id="ARBA00023242"/>
    </source>
</evidence>
<comment type="subunit">
    <text evidence="9">Part of the SNAPc complex composed of 5 subunits: SNAPC1, SNAPC2, SNAPC3, SNAPC4 and SNAPC5. SNAPC3 interacts with SNAPC1.</text>
</comment>
<evidence type="ECO:0000256" key="3">
    <source>
        <dbReference type="ARBA" id="ARBA00013634"/>
    </source>
</evidence>
<dbReference type="EMBL" id="JAFJMO010000007">
    <property type="protein sequence ID" value="KAJ8271659.1"/>
    <property type="molecule type" value="Genomic_DNA"/>
</dbReference>
<sequence>MAASGASASASDDVPTYEYIDINTKPFHVGTFEKFWKESLNPKYYSFQDVDQETEDEEFAAEIGILPETVNELKVTCSKDTLRCHPENQPPDTDVVPADPGLITLRMKKRRQDYKETLIRDSTSRQDFYATELEGLGIGKRPADLQDMVPEGEIILNVNVLFPILHERFKYFRARQTLHVLGSHRLTDLRDAICCLSDLQVSGEFSQTPDIAPEFISKDLFKSAFFFLEGIFYNDMRYPECKDLSQTIREWGESHNFPTFQTAKMEDTRFRDLRIKVGYPYLYCHQGDCEHVVIITDIRLAHRDDCLDQKLYPLLTYKHRMVCRKCGVCNLYISRWITTNDSFAPTDPCLFCEICFRMLHYDTKGNKLGQFLAFPYVDAGAFN</sequence>
<keyword evidence="6" id="KW-0804">Transcription</keyword>
<evidence type="ECO:0000256" key="9">
    <source>
        <dbReference type="ARBA" id="ARBA00025958"/>
    </source>
</evidence>
<dbReference type="GO" id="GO:0003681">
    <property type="term" value="F:bent DNA binding"/>
    <property type="evidence" value="ECO:0007669"/>
    <property type="project" value="TreeGrafter"/>
</dbReference>
<gene>
    <name evidence="11" type="ORF">COCON_G00105180</name>
</gene>
<dbReference type="PANTHER" id="PTHR13421:SF16">
    <property type="entry name" value="SNRNA-ACTIVATING PROTEIN COMPLEX SUBUNIT 3"/>
    <property type="match status" value="1"/>
</dbReference>
<dbReference type="GO" id="GO:0001006">
    <property type="term" value="F:RNA polymerase III type 3 promoter sequence-specific DNA binding"/>
    <property type="evidence" value="ECO:0007669"/>
    <property type="project" value="TreeGrafter"/>
</dbReference>
<dbReference type="GO" id="GO:0042795">
    <property type="term" value="P:snRNA transcription by RNA polymerase II"/>
    <property type="evidence" value="ECO:0007669"/>
    <property type="project" value="TreeGrafter"/>
</dbReference>
<accession>A0A9Q1DIM6</accession>
<keyword evidence="4" id="KW-0805">Transcription regulation</keyword>
<evidence type="ECO:0000256" key="5">
    <source>
        <dbReference type="ARBA" id="ARBA00023125"/>
    </source>
</evidence>
<evidence type="ECO:0000256" key="10">
    <source>
        <dbReference type="ARBA" id="ARBA00029606"/>
    </source>
</evidence>
<dbReference type="GO" id="GO:0042796">
    <property type="term" value="P:snRNA transcription by RNA polymerase III"/>
    <property type="evidence" value="ECO:0007669"/>
    <property type="project" value="TreeGrafter"/>
</dbReference>
<comment type="subcellular location">
    <subcellularLocation>
        <location evidence="1">Nucleus</location>
    </subcellularLocation>
</comment>
<dbReference type="Pfam" id="PF12251">
    <property type="entry name" value="SNAPC3"/>
    <property type="match status" value="1"/>
</dbReference>
<evidence type="ECO:0000313" key="11">
    <source>
        <dbReference type="EMBL" id="KAJ8271659.1"/>
    </source>
</evidence>
<evidence type="ECO:0000256" key="2">
    <source>
        <dbReference type="ARBA" id="ARBA00010410"/>
    </source>
</evidence>
<evidence type="ECO:0000256" key="1">
    <source>
        <dbReference type="ARBA" id="ARBA00004123"/>
    </source>
</evidence>
<reference evidence="11" key="1">
    <citation type="journal article" date="2023" name="Science">
        <title>Genome structures resolve the early diversification of teleost fishes.</title>
        <authorList>
            <person name="Parey E."/>
            <person name="Louis A."/>
            <person name="Montfort J."/>
            <person name="Bouchez O."/>
            <person name="Roques C."/>
            <person name="Iampietro C."/>
            <person name="Lluch J."/>
            <person name="Castinel A."/>
            <person name="Donnadieu C."/>
            <person name="Desvignes T."/>
            <person name="Floi Bucao C."/>
            <person name="Jouanno E."/>
            <person name="Wen M."/>
            <person name="Mejri S."/>
            <person name="Dirks R."/>
            <person name="Jansen H."/>
            <person name="Henkel C."/>
            <person name="Chen W.J."/>
            <person name="Zahm M."/>
            <person name="Cabau C."/>
            <person name="Klopp C."/>
            <person name="Thompson A.W."/>
            <person name="Robinson-Rechavi M."/>
            <person name="Braasch I."/>
            <person name="Lecointre G."/>
            <person name="Bobe J."/>
            <person name="Postlethwait J.H."/>
            <person name="Berthelot C."/>
            <person name="Roest Crollius H."/>
            <person name="Guiguen Y."/>
        </authorList>
    </citation>
    <scope>NUCLEOTIDE SEQUENCE</scope>
    <source>
        <strain evidence="11">Concon-B</strain>
    </source>
</reference>
<evidence type="ECO:0000313" key="12">
    <source>
        <dbReference type="Proteomes" id="UP001152803"/>
    </source>
</evidence>
<dbReference type="OrthoDB" id="46583at2759"/>
<evidence type="ECO:0000256" key="6">
    <source>
        <dbReference type="ARBA" id="ARBA00023163"/>
    </source>
</evidence>
<proteinExistence type="inferred from homology"/>
<name>A0A9Q1DIM6_CONCO</name>